<organism evidence="3 4">
    <name type="scientific">Olpidium bornovanus</name>
    <dbReference type="NCBI Taxonomy" id="278681"/>
    <lineage>
        <taxon>Eukaryota</taxon>
        <taxon>Fungi</taxon>
        <taxon>Fungi incertae sedis</taxon>
        <taxon>Olpidiomycota</taxon>
        <taxon>Olpidiomycotina</taxon>
        <taxon>Olpidiomycetes</taxon>
        <taxon>Olpidiales</taxon>
        <taxon>Olpidiaceae</taxon>
        <taxon>Olpidium</taxon>
    </lineage>
</organism>
<dbReference type="EMBL" id="JAEFCI010007589">
    <property type="protein sequence ID" value="KAG5458974.1"/>
    <property type="molecule type" value="Genomic_DNA"/>
</dbReference>
<dbReference type="Proteomes" id="UP000673691">
    <property type="component" value="Unassembled WGS sequence"/>
</dbReference>
<feature type="compositionally biased region" description="Basic and acidic residues" evidence="2">
    <location>
        <begin position="324"/>
        <end position="369"/>
    </location>
</feature>
<evidence type="ECO:0000256" key="2">
    <source>
        <dbReference type="SAM" id="MobiDB-lite"/>
    </source>
</evidence>
<feature type="coiled-coil region" evidence="1">
    <location>
        <begin position="19"/>
        <end position="74"/>
    </location>
</feature>
<feature type="non-terminal residue" evidence="3">
    <location>
        <position position="420"/>
    </location>
</feature>
<feature type="region of interest" description="Disordered" evidence="2">
    <location>
        <begin position="183"/>
        <end position="221"/>
    </location>
</feature>
<evidence type="ECO:0000256" key="1">
    <source>
        <dbReference type="SAM" id="Coils"/>
    </source>
</evidence>
<feature type="region of interest" description="Disordered" evidence="2">
    <location>
        <begin position="324"/>
        <end position="420"/>
    </location>
</feature>
<proteinExistence type="predicted"/>
<evidence type="ECO:0000313" key="4">
    <source>
        <dbReference type="Proteomes" id="UP000673691"/>
    </source>
</evidence>
<keyword evidence="4" id="KW-1185">Reference proteome</keyword>
<evidence type="ECO:0000313" key="3">
    <source>
        <dbReference type="EMBL" id="KAG5458974.1"/>
    </source>
</evidence>
<comment type="caution">
    <text evidence="3">The sequence shown here is derived from an EMBL/GenBank/DDBJ whole genome shotgun (WGS) entry which is preliminary data.</text>
</comment>
<name>A0A8H7ZTK7_9FUNG</name>
<feature type="compositionally biased region" description="Basic and acidic residues" evidence="2">
    <location>
        <begin position="185"/>
        <end position="207"/>
    </location>
</feature>
<sequence>MVSVTTELARRSLGENTELLRLQGAVEELDAAKRRAEEDADRCQDVSHAYRQKCEQLQGLVATLEGQMASLSAERDWVASRHQQELDEHICAHRSRIFELESALEDARRVHEARLNELTVRHHRELDARAEDRSRQPAGPAETLAATLRELESARRLTQNPEGATSLELRRRGSDLERSLAASRQELEHTKQEYEADIRRLSEKVSNSRETGQSRPEGPENLESLWAAAQKEADELRGELHRIPELQRALEQSQRDLVACREEFHREAVNANNELRRISDLERGLAQSQKESEELKQQLSRSRAAEKSFEETLLRISELEGLLRQREEEKNSSRELEEDERRKRSAYEAALDDARKQLSEQKNKTRGEIESLQSKMSELETALDRSNIKQNELSLERDRLRRSREDLQTDLRRAGEELAE</sequence>
<feature type="compositionally biased region" description="Basic and acidic residues" evidence="2">
    <location>
        <begin position="394"/>
        <end position="420"/>
    </location>
</feature>
<accession>A0A8H7ZTK7</accession>
<dbReference type="AlphaFoldDB" id="A0A8H7ZTK7"/>
<reference evidence="3 4" key="1">
    <citation type="journal article" name="Sci. Rep.">
        <title>Genome-scale phylogenetic analyses confirm Olpidium as the closest living zoosporic fungus to the non-flagellated, terrestrial fungi.</title>
        <authorList>
            <person name="Chang Y."/>
            <person name="Rochon D."/>
            <person name="Sekimoto S."/>
            <person name="Wang Y."/>
            <person name="Chovatia M."/>
            <person name="Sandor L."/>
            <person name="Salamov A."/>
            <person name="Grigoriev I.V."/>
            <person name="Stajich J.E."/>
            <person name="Spatafora J.W."/>
        </authorList>
    </citation>
    <scope>NUCLEOTIDE SEQUENCE [LARGE SCALE GENOMIC DNA]</scope>
    <source>
        <strain evidence="3">S191</strain>
    </source>
</reference>
<gene>
    <name evidence="3" type="ORF">BJ554DRAFT_707</name>
</gene>
<protein>
    <submittedName>
        <fullName evidence="3">Uncharacterized protein</fullName>
    </submittedName>
</protein>
<keyword evidence="1" id="KW-0175">Coiled coil</keyword>